<feature type="compositionally biased region" description="Basic and acidic residues" evidence="10">
    <location>
        <begin position="72"/>
        <end position="85"/>
    </location>
</feature>
<dbReference type="InterPro" id="IPR008427">
    <property type="entry name" value="Extracellular_membr_CFEM_dom"/>
</dbReference>
<feature type="non-terminal residue" evidence="12">
    <location>
        <position position="153"/>
    </location>
</feature>
<comment type="subcellular location">
    <subcellularLocation>
        <location evidence="1">Membrane</location>
        <topology evidence="1">Lipid-anchor</topology>
        <topology evidence="1">GPI-anchor</topology>
    </subcellularLocation>
    <subcellularLocation>
        <location evidence="2">Secreted</location>
    </subcellularLocation>
</comment>
<dbReference type="OrthoDB" id="10564423at2759"/>
<dbReference type="GO" id="GO:0046872">
    <property type="term" value="F:metal ion binding"/>
    <property type="evidence" value="ECO:0007669"/>
    <property type="project" value="UniProtKB-UniRule"/>
</dbReference>
<keyword evidence="8" id="KW-0449">Lipoprotein</keyword>
<evidence type="ECO:0000256" key="2">
    <source>
        <dbReference type="ARBA" id="ARBA00004613"/>
    </source>
</evidence>
<evidence type="ECO:0000313" key="12">
    <source>
        <dbReference type="EMBL" id="CAD0105782.1"/>
    </source>
</evidence>
<evidence type="ECO:0000256" key="1">
    <source>
        <dbReference type="ARBA" id="ARBA00004589"/>
    </source>
</evidence>
<feature type="non-terminal residue" evidence="12">
    <location>
        <position position="1"/>
    </location>
</feature>
<feature type="compositionally biased region" description="Low complexity" evidence="10">
    <location>
        <begin position="140"/>
        <end position="153"/>
    </location>
</feature>
<keyword evidence="5" id="KW-0336">GPI-anchor</keyword>
<reference evidence="12" key="1">
    <citation type="submission" date="2020-06" db="EMBL/GenBank/DDBJ databases">
        <authorList>
            <person name="Onetto C."/>
        </authorList>
    </citation>
    <scope>NUCLEOTIDE SEQUENCE</scope>
</reference>
<feature type="region of interest" description="Disordered" evidence="10">
    <location>
        <begin position="55"/>
        <end position="153"/>
    </location>
</feature>
<comment type="caution">
    <text evidence="9">Lacks conserved residue(s) required for the propagation of feature annotation.</text>
</comment>
<keyword evidence="5" id="KW-0472">Membrane</keyword>
<keyword evidence="7 9" id="KW-1015">Disulfide bond</keyword>
<feature type="domain" description="CFEM" evidence="11">
    <location>
        <begin position="1"/>
        <end position="77"/>
    </location>
</feature>
<gene>
    <name evidence="12" type="ORF">AWRI4620_LOCUS37</name>
</gene>
<keyword evidence="9" id="KW-0408">Iron</keyword>
<keyword evidence="9" id="KW-0349">Heme</keyword>
<feature type="binding site" description="axial binding residue" evidence="9">
    <location>
        <position position="12"/>
    </location>
    <ligand>
        <name>heme</name>
        <dbReference type="ChEBI" id="CHEBI:30413"/>
    </ligand>
    <ligandPart>
        <name>Fe</name>
        <dbReference type="ChEBI" id="CHEBI:18248"/>
    </ligandPart>
</feature>
<keyword evidence="9" id="KW-0479">Metal-binding</keyword>
<accession>A0A9N8K9X7</accession>
<keyword evidence="6" id="KW-0732">Signal</keyword>
<dbReference type="AlphaFoldDB" id="A0A9N8K9X7"/>
<evidence type="ECO:0000256" key="5">
    <source>
        <dbReference type="ARBA" id="ARBA00022622"/>
    </source>
</evidence>
<organism evidence="12 13">
    <name type="scientific">Aureobasidium uvarum</name>
    <dbReference type="NCBI Taxonomy" id="2773716"/>
    <lineage>
        <taxon>Eukaryota</taxon>
        <taxon>Fungi</taxon>
        <taxon>Dikarya</taxon>
        <taxon>Ascomycota</taxon>
        <taxon>Pezizomycotina</taxon>
        <taxon>Dothideomycetes</taxon>
        <taxon>Dothideomycetidae</taxon>
        <taxon>Dothideales</taxon>
        <taxon>Saccotheciaceae</taxon>
        <taxon>Aureobasidium</taxon>
    </lineage>
</organism>
<dbReference type="EMBL" id="CAINUL010000001">
    <property type="protein sequence ID" value="CAD0105782.1"/>
    <property type="molecule type" value="Genomic_DNA"/>
</dbReference>
<evidence type="ECO:0000256" key="7">
    <source>
        <dbReference type="ARBA" id="ARBA00023157"/>
    </source>
</evidence>
<evidence type="ECO:0000256" key="8">
    <source>
        <dbReference type="ARBA" id="ARBA00023288"/>
    </source>
</evidence>
<evidence type="ECO:0000256" key="9">
    <source>
        <dbReference type="PROSITE-ProRule" id="PRU01356"/>
    </source>
</evidence>
<comment type="similarity">
    <text evidence="3">Belongs to the RBT5 family.</text>
</comment>
<dbReference type="Proteomes" id="UP000745764">
    <property type="component" value="Unassembled WGS sequence"/>
</dbReference>
<feature type="disulfide bond" evidence="9">
    <location>
        <begin position="8"/>
        <end position="15"/>
    </location>
</feature>
<protein>
    <recommendedName>
        <fullName evidence="11">CFEM domain-containing protein</fullName>
    </recommendedName>
</protein>
<comment type="caution">
    <text evidence="12">The sequence shown here is derived from an EMBL/GenBank/DDBJ whole genome shotgun (WGS) entry which is preliminary data.</text>
</comment>
<dbReference type="Pfam" id="PF05730">
    <property type="entry name" value="CFEM"/>
    <property type="match status" value="1"/>
</dbReference>
<evidence type="ECO:0000259" key="11">
    <source>
        <dbReference type="PROSITE" id="PS52012"/>
    </source>
</evidence>
<keyword evidence="4" id="KW-0964">Secreted</keyword>
<evidence type="ECO:0000256" key="10">
    <source>
        <dbReference type="SAM" id="MobiDB-lite"/>
    </source>
</evidence>
<evidence type="ECO:0000256" key="3">
    <source>
        <dbReference type="ARBA" id="ARBA00010031"/>
    </source>
</evidence>
<evidence type="ECO:0000256" key="6">
    <source>
        <dbReference type="ARBA" id="ARBA00022729"/>
    </source>
</evidence>
<evidence type="ECO:0000256" key="4">
    <source>
        <dbReference type="ARBA" id="ARBA00022525"/>
    </source>
</evidence>
<dbReference type="GO" id="GO:0098552">
    <property type="term" value="C:side of membrane"/>
    <property type="evidence" value="ECO:0007669"/>
    <property type="project" value="UniProtKB-KW"/>
</dbReference>
<keyword evidence="13" id="KW-1185">Reference proteome</keyword>
<evidence type="ECO:0000313" key="13">
    <source>
        <dbReference type="Proteomes" id="UP000745764"/>
    </source>
</evidence>
<feature type="disulfide bond" evidence="9">
    <location>
        <begin position="17"/>
        <end position="50"/>
    </location>
</feature>
<dbReference type="GO" id="GO:0005576">
    <property type="term" value="C:extracellular region"/>
    <property type="evidence" value="ECO:0007669"/>
    <property type="project" value="UniProtKB-SubCell"/>
</dbReference>
<dbReference type="PROSITE" id="PS52012">
    <property type="entry name" value="CFEM"/>
    <property type="match status" value="1"/>
</dbReference>
<feature type="compositionally biased region" description="Pro residues" evidence="10">
    <location>
        <begin position="110"/>
        <end position="139"/>
    </location>
</feature>
<feature type="compositionally biased region" description="Low complexity" evidence="10">
    <location>
        <begin position="94"/>
        <end position="109"/>
    </location>
</feature>
<proteinExistence type="inferred from homology"/>
<name>A0A9N8K9X7_9PEZI</name>
<sequence>RAIKKTGCAPSDSKCICTSEHYLGYLQYCFTKKCSPSDKDVAITIATSVCDIVLENGDQEVDPGLKVQKRNAAADRKDKGHHNDNHPPAPPPATGGSPKSPQKAPAGNHPSPPPPPPPPPPPAPPHKGPPGIPPSPPPITWFTPTPIHTVVPW</sequence>
<keyword evidence="5" id="KW-0325">Glycoprotein</keyword>